<gene>
    <name evidence="7" type="ORF">COY32_04085</name>
</gene>
<dbReference type="Gene3D" id="3.40.50.10490">
    <property type="entry name" value="Glucose-6-phosphate isomerase like protein, domain 1"/>
    <property type="match status" value="2"/>
</dbReference>
<dbReference type="GO" id="GO:0004347">
    <property type="term" value="F:glucose-6-phosphate isomerase activity"/>
    <property type="evidence" value="ECO:0007669"/>
    <property type="project" value="UniProtKB-EC"/>
</dbReference>
<dbReference type="PANTHER" id="PTHR11469:SF1">
    <property type="entry name" value="GLUCOSE-6-PHOSPHATE ISOMERASE"/>
    <property type="match status" value="1"/>
</dbReference>
<accession>A0A2M7TIC8</accession>
<feature type="transmembrane region" description="Helical" evidence="6">
    <location>
        <begin position="70"/>
        <end position="89"/>
    </location>
</feature>
<dbReference type="PRINTS" id="PR00662">
    <property type="entry name" value="G6PISOMERASE"/>
</dbReference>
<dbReference type="GO" id="GO:0048029">
    <property type="term" value="F:monosaccharide binding"/>
    <property type="evidence" value="ECO:0007669"/>
    <property type="project" value="TreeGrafter"/>
</dbReference>
<keyword evidence="6" id="KW-1133">Transmembrane helix</keyword>
<evidence type="ECO:0000313" key="8">
    <source>
        <dbReference type="Proteomes" id="UP000228920"/>
    </source>
</evidence>
<dbReference type="GO" id="GO:0005829">
    <property type="term" value="C:cytosol"/>
    <property type="evidence" value="ECO:0007669"/>
    <property type="project" value="TreeGrafter"/>
</dbReference>
<keyword evidence="6" id="KW-0812">Transmembrane</keyword>
<keyword evidence="4 5" id="KW-0413">Isomerase</keyword>
<dbReference type="GO" id="GO:0006094">
    <property type="term" value="P:gluconeogenesis"/>
    <property type="evidence" value="ECO:0007669"/>
    <property type="project" value="UniProtKB-KW"/>
</dbReference>
<dbReference type="PROSITE" id="PS00174">
    <property type="entry name" value="P_GLUCOSE_ISOMERASE_2"/>
    <property type="match status" value="1"/>
</dbReference>
<organism evidence="7 8">
    <name type="scientific">candidate division WWE3 bacterium CG_4_10_14_0_2_um_filter_41_14</name>
    <dbReference type="NCBI Taxonomy" id="1975072"/>
    <lineage>
        <taxon>Bacteria</taxon>
        <taxon>Katanobacteria</taxon>
    </lineage>
</organism>
<evidence type="ECO:0000256" key="6">
    <source>
        <dbReference type="SAM" id="Phobius"/>
    </source>
</evidence>
<comment type="catalytic activity">
    <reaction evidence="5">
        <text>alpha-D-glucose 6-phosphate = beta-D-fructose 6-phosphate</text>
        <dbReference type="Rhea" id="RHEA:11816"/>
        <dbReference type="ChEBI" id="CHEBI:57634"/>
        <dbReference type="ChEBI" id="CHEBI:58225"/>
        <dbReference type="EC" id="5.3.1.9"/>
    </reaction>
</comment>
<dbReference type="EC" id="5.3.1.9" evidence="1 5"/>
<dbReference type="InterPro" id="IPR001672">
    <property type="entry name" value="G6P_Isomerase"/>
</dbReference>
<dbReference type="UniPathway" id="UPA00109">
    <property type="reaction ID" value="UER00181"/>
</dbReference>
<dbReference type="GO" id="GO:0097367">
    <property type="term" value="F:carbohydrate derivative binding"/>
    <property type="evidence" value="ECO:0007669"/>
    <property type="project" value="InterPro"/>
</dbReference>
<keyword evidence="2 5" id="KW-0312">Gluconeogenesis</keyword>
<reference evidence="8" key="1">
    <citation type="submission" date="2017-09" db="EMBL/GenBank/DDBJ databases">
        <title>Depth-based differentiation of microbial function through sediment-hosted aquifers and enrichment of novel symbionts in the deep terrestrial subsurface.</title>
        <authorList>
            <person name="Probst A.J."/>
            <person name="Ladd B."/>
            <person name="Jarett J.K."/>
            <person name="Geller-Mcgrath D.E."/>
            <person name="Sieber C.M.K."/>
            <person name="Emerson J.B."/>
            <person name="Anantharaman K."/>
            <person name="Thomas B.C."/>
            <person name="Malmstrom R."/>
            <person name="Stieglmeier M."/>
            <person name="Klingl A."/>
            <person name="Woyke T."/>
            <person name="Ryan C.M."/>
            <person name="Banfield J.F."/>
        </authorList>
    </citation>
    <scope>NUCLEOTIDE SEQUENCE [LARGE SCALE GENOMIC DNA]</scope>
</reference>
<sequence length="422" mass="47186">MKFIDKRTSNTTPEHIQKHAQSIDAYRRHLQNVVGNKDTHSSEYSLFLPFDKTLLSKITSIAKTYDKPELAAIIVIGIGGSNLGTWAVFDAAISVKRPILFADTVDPSVILPIITQMTEIYEDNKHVLLIVASKSGKTTETIANFGVLVEVLKKHDPVWNDHIIAITEENSPLWNYANKRDYRTLPIPKTVGGRYSIFSSEGLLPLALSGVNLLELTEGAQDAVTDGLSEDFSVNTSIHSAAIIFQNYLEGKTIHNTFLFGTNLFQFGQWYRQLIAESLGKNGKGITPITTTGSTDLHSIGQLYFDGPTDKFTTFVSIDKVLFDAEITKDEQLKDLVPNISGKNLWDVMRSIHAGVIKSYIDKPLAFVEIQLDYCDEYQIGYLLQMKMLEVMYLAQLLEVNAFDQPGVEDYKTATKQYLTNS</sequence>
<dbReference type="AlphaFoldDB" id="A0A2M7TIC8"/>
<comment type="pathway">
    <text evidence="5">Carbohydrate degradation; glycolysis; D-glyceraldehyde 3-phosphate and glycerone phosphate from D-glucose: step 2/4.</text>
</comment>
<dbReference type="Pfam" id="PF00342">
    <property type="entry name" value="PGI"/>
    <property type="match status" value="1"/>
</dbReference>
<evidence type="ECO:0000256" key="5">
    <source>
        <dbReference type="RuleBase" id="RU000612"/>
    </source>
</evidence>
<protein>
    <recommendedName>
        <fullName evidence="1 5">Glucose-6-phosphate isomerase</fullName>
        <ecNumber evidence="1 5">5.3.1.9</ecNumber>
    </recommendedName>
</protein>
<dbReference type="EMBL" id="PFNL01000112">
    <property type="protein sequence ID" value="PIZ46107.1"/>
    <property type="molecule type" value="Genomic_DNA"/>
</dbReference>
<dbReference type="SUPFAM" id="SSF53697">
    <property type="entry name" value="SIS domain"/>
    <property type="match status" value="1"/>
</dbReference>
<dbReference type="PANTHER" id="PTHR11469">
    <property type="entry name" value="GLUCOSE-6-PHOSPHATE ISOMERASE"/>
    <property type="match status" value="1"/>
</dbReference>
<dbReference type="CDD" id="cd05016">
    <property type="entry name" value="SIS_PGI_2"/>
    <property type="match status" value="1"/>
</dbReference>
<evidence type="ECO:0000256" key="3">
    <source>
        <dbReference type="ARBA" id="ARBA00023152"/>
    </source>
</evidence>
<evidence type="ECO:0000313" key="7">
    <source>
        <dbReference type="EMBL" id="PIZ46107.1"/>
    </source>
</evidence>
<name>A0A2M7TIC8_UNCKA</name>
<evidence type="ECO:0000256" key="2">
    <source>
        <dbReference type="ARBA" id="ARBA00022432"/>
    </source>
</evidence>
<comment type="caution">
    <text evidence="7">The sequence shown here is derived from an EMBL/GenBank/DDBJ whole genome shotgun (WGS) entry which is preliminary data.</text>
</comment>
<evidence type="ECO:0000256" key="1">
    <source>
        <dbReference type="ARBA" id="ARBA00011952"/>
    </source>
</evidence>
<keyword evidence="6" id="KW-0472">Membrane</keyword>
<dbReference type="GO" id="GO:0006096">
    <property type="term" value="P:glycolytic process"/>
    <property type="evidence" value="ECO:0007669"/>
    <property type="project" value="UniProtKB-UniPathway"/>
</dbReference>
<dbReference type="PROSITE" id="PS51463">
    <property type="entry name" value="P_GLUCOSE_ISOMERASE_3"/>
    <property type="match status" value="1"/>
</dbReference>
<dbReference type="GO" id="GO:0051156">
    <property type="term" value="P:glucose 6-phosphate metabolic process"/>
    <property type="evidence" value="ECO:0007669"/>
    <property type="project" value="TreeGrafter"/>
</dbReference>
<dbReference type="Proteomes" id="UP000228920">
    <property type="component" value="Unassembled WGS sequence"/>
</dbReference>
<evidence type="ECO:0000256" key="4">
    <source>
        <dbReference type="ARBA" id="ARBA00023235"/>
    </source>
</evidence>
<dbReference type="InterPro" id="IPR035482">
    <property type="entry name" value="SIS_PGI_2"/>
</dbReference>
<comment type="similarity">
    <text evidence="5">Belongs to the GPI family.</text>
</comment>
<proteinExistence type="inferred from homology"/>
<dbReference type="InterPro" id="IPR018189">
    <property type="entry name" value="Phosphoglucose_isomerase_CS"/>
</dbReference>
<keyword evidence="3 5" id="KW-0324">Glycolysis</keyword>
<dbReference type="InterPro" id="IPR046348">
    <property type="entry name" value="SIS_dom_sf"/>
</dbReference>